<organism evidence="2 3">
    <name type="scientific">bacterium (Candidatus Blackallbacteria) CG17_big_fil_post_rev_8_21_14_2_50_48_46</name>
    <dbReference type="NCBI Taxonomy" id="2014261"/>
    <lineage>
        <taxon>Bacteria</taxon>
        <taxon>Candidatus Blackallbacteria</taxon>
    </lineage>
</organism>
<evidence type="ECO:0000313" key="2">
    <source>
        <dbReference type="EMBL" id="PIW15564.1"/>
    </source>
</evidence>
<comment type="caution">
    <text evidence="2">The sequence shown here is derived from an EMBL/GenBank/DDBJ whole genome shotgun (WGS) entry which is preliminary data.</text>
</comment>
<sequence length="490" mass="57967">MDNLNHQVFERFSLLLEDALPLRLLKSDYAPLILATFQSLFKSQNRLILDEESLQEQLAELLEDIRFRAEEGVDRVYEAQARHLLARWTDQGYLRNFLTEEGKVCYELTADSEKALRWVETLEKQDFVGTESRFRDILGKLRELLEYTVEDPDRRVAELERRKAEIEIEIARIRECNEVSSFDDYQIKSRFQELNRLARDLLADFKEVEDNFRQITRTIYQKHAEKQSRKGQILRYAFDAIEELRQSEQGKSFYAFWDSLLRSSGHQELQNLAEELYMVLENRQINTQDSLLRSIKSFLHQAAQKVLESNDRMAEKLSRIIIERDPQETRRLKETIGSIKEVALKLAEKEFSSEAFISIEGQPEIFMPLERKLGRPSIDPVFSQQPEEPSGEFDWQEEPEVMDRLFQTFFVDKKALKKQLARLLQDNRQLSLQDILRDFPIEKGLPELFAYLSFASQAEKHEIDTEKRDLILFDHENQRALVMPEVRFNR</sequence>
<dbReference type="EMBL" id="PFFQ01000050">
    <property type="protein sequence ID" value="PIW15564.1"/>
    <property type="molecule type" value="Genomic_DNA"/>
</dbReference>
<protein>
    <recommendedName>
        <fullName evidence="4">DUF3375 domain-containing protein</fullName>
    </recommendedName>
</protein>
<feature type="coiled-coil region" evidence="1">
    <location>
        <begin position="44"/>
        <end position="71"/>
    </location>
</feature>
<name>A0A2M7G1I6_9BACT</name>
<keyword evidence="1" id="KW-0175">Coiled coil</keyword>
<accession>A0A2M7G1I6</accession>
<dbReference type="Pfam" id="PF11855">
    <property type="entry name" value="DUF3375"/>
    <property type="match status" value="1"/>
</dbReference>
<dbReference type="InterPro" id="IPR021804">
    <property type="entry name" value="DUF3375"/>
</dbReference>
<evidence type="ECO:0000256" key="1">
    <source>
        <dbReference type="SAM" id="Coils"/>
    </source>
</evidence>
<dbReference type="AlphaFoldDB" id="A0A2M7G1I6"/>
<evidence type="ECO:0000313" key="3">
    <source>
        <dbReference type="Proteomes" id="UP000231019"/>
    </source>
</evidence>
<reference evidence="2 3" key="1">
    <citation type="submission" date="2017-09" db="EMBL/GenBank/DDBJ databases">
        <title>Depth-based differentiation of microbial function through sediment-hosted aquifers and enrichment of novel symbionts in the deep terrestrial subsurface.</title>
        <authorList>
            <person name="Probst A.J."/>
            <person name="Ladd B."/>
            <person name="Jarett J.K."/>
            <person name="Geller-Mcgrath D.E."/>
            <person name="Sieber C.M."/>
            <person name="Emerson J.B."/>
            <person name="Anantharaman K."/>
            <person name="Thomas B.C."/>
            <person name="Malmstrom R."/>
            <person name="Stieglmeier M."/>
            <person name="Klingl A."/>
            <person name="Woyke T."/>
            <person name="Ryan C.M."/>
            <person name="Banfield J.F."/>
        </authorList>
    </citation>
    <scope>NUCLEOTIDE SEQUENCE [LARGE SCALE GENOMIC DNA]</scope>
    <source>
        <strain evidence="2">CG17_big_fil_post_rev_8_21_14_2_50_48_46</strain>
    </source>
</reference>
<feature type="coiled-coil region" evidence="1">
    <location>
        <begin position="154"/>
        <end position="211"/>
    </location>
</feature>
<proteinExistence type="predicted"/>
<evidence type="ECO:0008006" key="4">
    <source>
        <dbReference type="Google" id="ProtNLM"/>
    </source>
</evidence>
<dbReference type="Proteomes" id="UP000231019">
    <property type="component" value="Unassembled WGS sequence"/>
</dbReference>
<gene>
    <name evidence="2" type="ORF">COW36_16580</name>
</gene>